<dbReference type="EC" id="3.4.17.13" evidence="9"/>
<keyword evidence="10" id="KW-1185">Reference proteome</keyword>
<dbReference type="OrthoDB" id="9807329at2"/>
<evidence type="ECO:0000256" key="5">
    <source>
        <dbReference type="ARBA" id="ARBA00022825"/>
    </source>
</evidence>
<dbReference type="GeneID" id="303173182"/>
<dbReference type="PANTHER" id="PTHR30237">
    <property type="entry name" value="MURAMOYLTETRAPEPTIDE CARBOXYPEPTIDASE"/>
    <property type="match status" value="1"/>
</dbReference>
<proteinExistence type="inferred from homology"/>
<dbReference type="Proteomes" id="UP000195787">
    <property type="component" value="Unassembled WGS sequence"/>
</dbReference>
<reference evidence="9 10" key="1">
    <citation type="submission" date="2017-02" db="EMBL/GenBank/DDBJ databases">
        <authorList>
            <person name="Peterson S.W."/>
        </authorList>
    </citation>
    <scope>NUCLEOTIDE SEQUENCE [LARGE SCALE GENOMIC DNA]</scope>
    <source>
        <strain evidence="9 10">LMG 22410</strain>
    </source>
</reference>
<dbReference type="InterPro" id="IPR027478">
    <property type="entry name" value="LdcA_N"/>
</dbReference>
<keyword evidence="2 9" id="KW-0121">Carboxypeptidase</keyword>
<dbReference type="GO" id="GO:0106415">
    <property type="term" value="F:muramoyltetrapeptide carboxypeptidase activity"/>
    <property type="evidence" value="ECO:0007669"/>
    <property type="project" value="UniProtKB-EC"/>
</dbReference>
<dbReference type="InterPro" id="IPR027461">
    <property type="entry name" value="Carboxypeptidase_A_C_sf"/>
</dbReference>
<feature type="active site" description="Charge relay system" evidence="6">
    <location>
        <position position="286"/>
    </location>
</feature>
<comment type="similarity">
    <text evidence="1">Belongs to the peptidase S66 family.</text>
</comment>
<dbReference type="GO" id="GO:0008236">
    <property type="term" value="F:serine-type peptidase activity"/>
    <property type="evidence" value="ECO:0007669"/>
    <property type="project" value="UniProtKB-KW"/>
</dbReference>
<evidence type="ECO:0000259" key="7">
    <source>
        <dbReference type="Pfam" id="PF02016"/>
    </source>
</evidence>
<dbReference type="Pfam" id="PF17676">
    <property type="entry name" value="Peptidase_S66C"/>
    <property type="match status" value="1"/>
</dbReference>
<feature type="active site" description="Charge relay system" evidence="6">
    <location>
        <position position="221"/>
    </location>
</feature>
<dbReference type="InterPro" id="IPR003507">
    <property type="entry name" value="S66_fam"/>
</dbReference>
<evidence type="ECO:0000259" key="8">
    <source>
        <dbReference type="Pfam" id="PF17676"/>
    </source>
</evidence>
<accession>A0A1R4G1L2</accession>
<dbReference type="Pfam" id="PF02016">
    <property type="entry name" value="Peptidase_S66"/>
    <property type="match status" value="1"/>
</dbReference>
<dbReference type="CDD" id="cd07025">
    <property type="entry name" value="Peptidase_S66"/>
    <property type="match status" value="1"/>
</dbReference>
<gene>
    <name evidence="9" type="ORF">CZ674_08145</name>
</gene>
<protein>
    <submittedName>
        <fullName evidence="9">Muramoyltetrapeptide carboxypeptidase</fullName>
        <ecNumber evidence="9">3.4.17.13</ecNumber>
    </submittedName>
</protein>
<dbReference type="SUPFAM" id="SSF141986">
    <property type="entry name" value="LD-carboxypeptidase A C-terminal domain-like"/>
    <property type="match status" value="1"/>
</dbReference>
<dbReference type="EMBL" id="FUHU01000035">
    <property type="protein sequence ID" value="SJM62048.1"/>
    <property type="molecule type" value="Genomic_DNA"/>
</dbReference>
<organism evidence="9 10">
    <name type="scientific">Agrococcus casei LMG 22410</name>
    <dbReference type="NCBI Taxonomy" id="1255656"/>
    <lineage>
        <taxon>Bacteria</taxon>
        <taxon>Bacillati</taxon>
        <taxon>Actinomycetota</taxon>
        <taxon>Actinomycetes</taxon>
        <taxon>Micrococcales</taxon>
        <taxon>Microbacteriaceae</taxon>
        <taxon>Agrococcus</taxon>
    </lineage>
</organism>
<dbReference type="SUPFAM" id="SSF52317">
    <property type="entry name" value="Class I glutamine amidotransferase-like"/>
    <property type="match status" value="1"/>
</dbReference>
<evidence type="ECO:0000313" key="10">
    <source>
        <dbReference type="Proteomes" id="UP000195787"/>
    </source>
</evidence>
<evidence type="ECO:0000313" key="9">
    <source>
        <dbReference type="EMBL" id="SJM62048.1"/>
    </source>
</evidence>
<dbReference type="RefSeq" id="WP_086992046.1">
    <property type="nucleotide sequence ID" value="NZ_FUHU01000035.1"/>
</dbReference>
<feature type="domain" description="LD-carboxypeptidase C-terminal" evidence="8">
    <location>
        <begin position="191"/>
        <end position="297"/>
    </location>
</feature>
<evidence type="ECO:0000256" key="1">
    <source>
        <dbReference type="ARBA" id="ARBA00010233"/>
    </source>
</evidence>
<feature type="domain" description="LD-carboxypeptidase N-terminal" evidence="7">
    <location>
        <begin position="19"/>
        <end position="143"/>
    </location>
</feature>
<dbReference type="PANTHER" id="PTHR30237:SF2">
    <property type="entry name" value="MUREIN TETRAPEPTIDE CARBOXYPEPTIDASE"/>
    <property type="match status" value="1"/>
</dbReference>
<dbReference type="InterPro" id="IPR040921">
    <property type="entry name" value="Peptidase_S66C"/>
</dbReference>
<dbReference type="PIRSF" id="PIRSF028757">
    <property type="entry name" value="LD-carboxypeptidase"/>
    <property type="match status" value="1"/>
</dbReference>
<dbReference type="InterPro" id="IPR040449">
    <property type="entry name" value="Peptidase_S66_N"/>
</dbReference>
<name>A0A1R4G1L2_9MICO</name>
<evidence type="ECO:0000256" key="2">
    <source>
        <dbReference type="ARBA" id="ARBA00022645"/>
    </source>
</evidence>
<evidence type="ECO:0000256" key="4">
    <source>
        <dbReference type="ARBA" id="ARBA00022801"/>
    </source>
</evidence>
<sequence length="317" mass="34505">MTDRHAYIDRAPLAAGDTVAFVSPAGPGDEASLKKGVGYYREWGLEVQVGDAVLKRHSRARYLAGEDDDRRNDLVNAWMDPDVDAVVCTRGGYGALRLLDGIDWNRMREGGRRRDGSPKLLTGSSDITALHEAFRVHLDVPTLFCPMATNGVFAESEIIRLDVRRWLLEPWGGRELIGPDTEILAPGKTHGRFTGGNVSLLTSAIGAPEAAEKPDGILFLEDVGESPYRLDNFLTQMDRAGRFDYVTGIVLGSWNSSGRMDDLRLLMDEFFADRGVPVLWEQGFGHDPHALSVPLNVDGLLDASGSAPVLTVTGAAS</sequence>
<dbReference type="InterPro" id="IPR029062">
    <property type="entry name" value="Class_I_gatase-like"/>
</dbReference>
<keyword evidence="3" id="KW-0645">Protease</keyword>
<evidence type="ECO:0000256" key="3">
    <source>
        <dbReference type="ARBA" id="ARBA00022670"/>
    </source>
</evidence>
<feature type="active site" description="Nucleophile" evidence="6">
    <location>
        <position position="125"/>
    </location>
</feature>
<dbReference type="Gene3D" id="3.40.50.10740">
    <property type="entry name" value="Class I glutamine amidotransferase-like"/>
    <property type="match status" value="1"/>
</dbReference>
<evidence type="ECO:0000256" key="6">
    <source>
        <dbReference type="PIRSR" id="PIRSR028757-1"/>
    </source>
</evidence>
<dbReference type="GO" id="GO:0006508">
    <property type="term" value="P:proteolysis"/>
    <property type="evidence" value="ECO:0007669"/>
    <property type="project" value="UniProtKB-KW"/>
</dbReference>
<dbReference type="AlphaFoldDB" id="A0A1R4G1L2"/>
<dbReference type="Gene3D" id="3.50.30.60">
    <property type="entry name" value="LD-carboxypeptidase A C-terminal domain-like"/>
    <property type="match status" value="1"/>
</dbReference>
<keyword evidence="5" id="KW-0720">Serine protease</keyword>
<keyword evidence="4 9" id="KW-0378">Hydrolase</keyword>